<dbReference type="GO" id="GO:0016020">
    <property type="term" value="C:membrane"/>
    <property type="evidence" value="ECO:0007669"/>
    <property type="project" value="UniProtKB-SubCell"/>
</dbReference>
<feature type="transmembrane region" description="Helical" evidence="8">
    <location>
        <begin position="158"/>
        <end position="180"/>
    </location>
</feature>
<comment type="subcellular location">
    <subcellularLocation>
        <location evidence="1">Membrane</location>
        <topology evidence="1">Multi-pass membrane protein</topology>
    </subcellularLocation>
</comment>
<dbReference type="Pfam" id="PF03006">
    <property type="entry name" value="HlyIII"/>
    <property type="match status" value="1"/>
</dbReference>
<feature type="binding site" evidence="6">
    <location>
        <position position="289"/>
    </location>
    <ligand>
        <name>Zn(2+)</name>
        <dbReference type="ChEBI" id="CHEBI:29105"/>
    </ligand>
</feature>
<dbReference type="PANTHER" id="PTHR20855">
    <property type="entry name" value="ADIPOR/PROGESTIN RECEPTOR-RELATED"/>
    <property type="match status" value="1"/>
</dbReference>
<dbReference type="GO" id="GO:0046872">
    <property type="term" value="F:metal ion binding"/>
    <property type="evidence" value="ECO:0007669"/>
    <property type="project" value="UniProtKB-KW"/>
</dbReference>
<evidence type="ECO:0000256" key="8">
    <source>
        <dbReference type="SAM" id="Phobius"/>
    </source>
</evidence>
<reference evidence="9 10" key="1">
    <citation type="submission" date="2015-12" db="EMBL/GenBank/DDBJ databases">
        <title>Draft genome sequence of Moniliophthora roreri, the causal agent of frosty pod rot of cacao.</title>
        <authorList>
            <person name="Aime M.C."/>
            <person name="Diaz-Valderrama J.R."/>
            <person name="Kijpornyongpan T."/>
            <person name="Phillips-Mora W."/>
        </authorList>
    </citation>
    <scope>NUCLEOTIDE SEQUENCE [LARGE SCALE GENOMIC DNA]</scope>
    <source>
        <strain evidence="9 10">MCA 2952</strain>
    </source>
</reference>
<evidence type="ECO:0000256" key="4">
    <source>
        <dbReference type="ARBA" id="ARBA00022989"/>
    </source>
</evidence>
<evidence type="ECO:0000256" key="5">
    <source>
        <dbReference type="ARBA" id="ARBA00023136"/>
    </source>
</evidence>
<keyword evidence="3 8" id="KW-0812">Transmembrane</keyword>
<dbReference type="eggNOG" id="KOG0748">
    <property type="taxonomic scope" value="Eukaryota"/>
</dbReference>
<dbReference type="AlphaFoldDB" id="A0A0W0EXL2"/>
<comment type="similarity">
    <text evidence="2">Belongs to the ADIPOR family.</text>
</comment>
<dbReference type="InterPro" id="IPR004254">
    <property type="entry name" value="AdipoR/HlyIII-related"/>
</dbReference>
<feature type="transmembrane region" description="Helical" evidence="8">
    <location>
        <begin position="186"/>
        <end position="206"/>
    </location>
</feature>
<evidence type="ECO:0000256" key="3">
    <source>
        <dbReference type="ARBA" id="ARBA00022692"/>
    </source>
</evidence>
<feature type="transmembrane region" description="Helical" evidence="8">
    <location>
        <begin position="124"/>
        <end position="146"/>
    </location>
</feature>
<protein>
    <recommendedName>
        <fullName evidence="11">Hemolysin-iii channel protein izh2</fullName>
    </recommendedName>
</protein>
<gene>
    <name evidence="9" type="ORF">WG66_18528</name>
</gene>
<keyword evidence="6" id="KW-0479">Metal-binding</keyword>
<evidence type="ECO:0000313" key="10">
    <source>
        <dbReference type="Proteomes" id="UP000054988"/>
    </source>
</evidence>
<feature type="transmembrane region" description="Helical" evidence="8">
    <location>
        <begin position="291"/>
        <end position="311"/>
    </location>
</feature>
<dbReference type="GO" id="GO:0006882">
    <property type="term" value="P:intracellular zinc ion homeostasis"/>
    <property type="evidence" value="ECO:0007669"/>
    <property type="project" value="TreeGrafter"/>
</dbReference>
<accession>A0A0W0EXL2</accession>
<feature type="binding site" evidence="6">
    <location>
        <position position="143"/>
    </location>
    <ligand>
        <name>Zn(2+)</name>
        <dbReference type="ChEBI" id="CHEBI:29105"/>
    </ligand>
</feature>
<feature type="region of interest" description="Disordered" evidence="7">
    <location>
        <begin position="1"/>
        <end position="26"/>
    </location>
</feature>
<dbReference type="EMBL" id="LATX01002462">
    <property type="protein sequence ID" value="KTB28824.1"/>
    <property type="molecule type" value="Genomic_DNA"/>
</dbReference>
<feature type="binding site" evidence="6">
    <location>
        <position position="293"/>
    </location>
    <ligand>
        <name>Zn(2+)</name>
        <dbReference type="ChEBI" id="CHEBI:29105"/>
    </ligand>
</feature>
<evidence type="ECO:0000256" key="7">
    <source>
        <dbReference type="SAM" id="MobiDB-lite"/>
    </source>
</evidence>
<sequence>MSSLRNRFSEDKDLGKPHASMVPRNKSTTVSWQHLEEWQKDNQYILTGYRRSAASSDIIWAQLNISRVQYHWKGCFESIYGYLHNETVNIHSHLWGGVLYLCMFFIVRPSQLTPHQATWLDTTLFATFFFSAAFCHFSSALFHTSMCHSQEVESRVHACDYLGIIVLNLGSHYPLLYYGYFCEPEYRMWSIVIITVLGLAAGFVVLDPEYTKPTHIGTRTTIFLALGFYSLLPICHWLVIHGATVTLNDTGVKWFLLSGSFYVGGALLYANRVPERFRPGKFDYFFASHQIFHVCVVVGAYLHYVFISIALDHFHGQLECRI</sequence>
<evidence type="ECO:0000256" key="6">
    <source>
        <dbReference type="PIRSR" id="PIRSR604254-1"/>
    </source>
</evidence>
<dbReference type="PANTHER" id="PTHR20855:SF52">
    <property type="entry name" value="ADIPONECTIN RECEPTOR PROTEIN"/>
    <property type="match status" value="1"/>
</dbReference>
<dbReference type="GO" id="GO:0038023">
    <property type="term" value="F:signaling receptor activity"/>
    <property type="evidence" value="ECO:0007669"/>
    <property type="project" value="TreeGrafter"/>
</dbReference>
<feature type="transmembrane region" description="Helical" evidence="8">
    <location>
        <begin position="94"/>
        <end position="112"/>
    </location>
</feature>
<feature type="compositionally biased region" description="Basic and acidic residues" evidence="7">
    <location>
        <begin position="7"/>
        <end position="16"/>
    </location>
</feature>
<evidence type="ECO:0008006" key="11">
    <source>
        <dbReference type="Google" id="ProtNLM"/>
    </source>
</evidence>
<evidence type="ECO:0000256" key="2">
    <source>
        <dbReference type="ARBA" id="ARBA00007018"/>
    </source>
</evidence>
<evidence type="ECO:0000256" key="1">
    <source>
        <dbReference type="ARBA" id="ARBA00004141"/>
    </source>
</evidence>
<keyword evidence="6" id="KW-0862">Zinc</keyword>
<comment type="caution">
    <text evidence="9">The sequence shown here is derived from an EMBL/GenBank/DDBJ whole genome shotgun (WGS) entry which is preliminary data.</text>
</comment>
<proteinExistence type="inferred from homology"/>
<feature type="transmembrane region" description="Helical" evidence="8">
    <location>
        <begin position="252"/>
        <end position="270"/>
    </location>
</feature>
<name>A0A0W0EXL2_MONRR</name>
<feature type="transmembrane region" description="Helical" evidence="8">
    <location>
        <begin position="218"/>
        <end position="240"/>
    </location>
</feature>
<keyword evidence="5 8" id="KW-0472">Membrane</keyword>
<organism evidence="9 10">
    <name type="scientific">Moniliophthora roreri</name>
    <name type="common">Frosty pod rot fungus</name>
    <name type="synonym">Monilia roreri</name>
    <dbReference type="NCBI Taxonomy" id="221103"/>
    <lineage>
        <taxon>Eukaryota</taxon>
        <taxon>Fungi</taxon>
        <taxon>Dikarya</taxon>
        <taxon>Basidiomycota</taxon>
        <taxon>Agaricomycotina</taxon>
        <taxon>Agaricomycetes</taxon>
        <taxon>Agaricomycetidae</taxon>
        <taxon>Agaricales</taxon>
        <taxon>Marasmiineae</taxon>
        <taxon>Marasmiaceae</taxon>
        <taxon>Moniliophthora</taxon>
    </lineage>
</organism>
<dbReference type="Proteomes" id="UP000054988">
    <property type="component" value="Unassembled WGS sequence"/>
</dbReference>
<evidence type="ECO:0000313" key="9">
    <source>
        <dbReference type="EMBL" id="KTB28824.1"/>
    </source>
</evidence>
<keyword evidence="4 8" id="KW-1133">Transmembrane helix</keyword>